<keyword evidence="7" id="KW-1185">Reference proteome</keyword>
<dbReference type="PANTHER" id="PTHR12489">
    <property type="entry name" value="LIPOMA HMGIC FUSION PARTNER-LIKE PROTEIN"/>
    <property type="match status" value="1"/>
</dbReference>
<feature type="transmembrane region" description="Helical" evidence="5">
    <location>
        <begin position="177"/>
        <end position="197"/>
    </location>
</feature>
<feature type="transmembrane region" description="Helical" evidence="5">
    <location>
        <begin position="90"/>
        <end position="114"/>
    </location>
</feature>
<dbReference type="Gene3D" id="1.20.140.150">
    <property type="match status" value="1"/>
</dbReference>
<dbReference type="EMBL" id="JBDJPC010000005">
    <property type="protein sequence ID" value="KAL1501028.1"/>
    <property type="molecule type" value="Genomic_DNA"/>
</dbReference>
<keyword evidence="4 5" id="KW-0472">Membrane</keyword>
<dbReference type="AlphaFoldDB" id="A0ABD1EQI4"/>
<dbReference type="GO" id="GO:0016020">
    <property type="term" value="C:membrane"/>
    <property type="evidence" value="ECO:0007669"/>
    <property type="project" value="UniProtKB-SubCell"/>
</dbReference>
<feature type="transmembrane region" description="Helical" evidence="5">
    <location>
        <begin position="126"/>
        <end position="147"/>
    </location>
</feature>
<comment type="caution">
    <text evidence="6">The sequence shown here is derived from an EMBL/GenBank/DDBJ whole genome shotgun (WGS) entry which is preliminary data.</text>
</comment>
<name>A0ABD1EQI4_HYPHA</name>
<dbReference type="PANTHER" id="PTHR12489:SF19">
    <property type="entry name" value="LHFPL TETRASPAN SUBFAMILY MEMBER 2 PROTEIN"/>
    <property type="match status" value="1"/>
</dbReference>
<evidence type="ECO:0000313" key="6">
    <source>
        <dbReference type="EMBL" id="KAL1501028.1"/>
    </source>
</evidence>
<organism evidence="6 7">
    <name type="scientific">Hypothenemus hampei</name>
    <name type="common">Coffee berry borer</name>
    <dbReference type="NCBI Taxonomy" id="57062"/>
    <lineage>
        <taxon>Eukaryota</taxon>
        <taxon>Metazoa</taxon>
        <taxon>Ecdysozoa</taxon>
        <taxon>Arthropoda</taxon>
        <taxon>Hexapoda</taxon>
        <taxon>Insecta</taxon>
        <taxon>Pterygota</taxon>
        <taxon>Neoptera</taxon>
        <taxon>Endopterygota</taxon>
        <taxon>Coleoptera</taxon>
        <taxon>Polyphaga</taxon>
        <taxon>Cucujiformia</taxon>
        <taxon>Curculionidae</taxon>
        <taxon>Scolytinae</taxon>
        <taxon>Hypothenemus</taxon>
    </lineage>
</organism>
<evidence type="ECO:0000256" key="4">
    <source>
        <dbReference type="ARBA" id="ARBA00023136"/>
    </source>
</evidence>
<reference evidence="6 7" key="1">
    <citation type="submission" date="2024-05" db="EMBL/GenBank/DDBJ databases">
        <title>Genetic variation in Jamaican populations of the coffee berry borer (Hypothenemus hampei).</title>
        <authorList>
            <person name="Errbii M."/>
            <person name="Myrie A."/>
        </authorList>
    </citation>
    <scope>NUCLEOTIDE SEQUENCE [LARGE SCALE GENOMIC DNA]</scope>
    <source>
        <strain evidence="6">JA-Hopewell-2020-01-JO</strain>
        <tissue evidence="6">Whole body</tissue>
    </source>
</reference>
<proteinExistence type="predicted"/>
<sequence length="222" mass="24280">MDYLIVTSRSLIWMILSLVCTLMMLSSLLSPRWINSDPQTVTFGNETLIFTPSLGVYAKCSRPISRNYSRCTLMSAEGFLLADSEVYPTVWKAATVFLAMGLFIMGFTVCTSLLSCCVQSLFKKSIFTLSGAAQCIAGMCFIMGVMLQPMAWGTRRVHRLCGDDSSPYYLGNCSLGSGLYVAVASTILTFICACLSLPADKSTSSDKVQEKIYEGQTLICLT</sequence>
<evidence type="ECO:0000256" key="2">
    <source>
        <dbReference type="ARBA" id="ARBA00022692"/>
    </source>
</evidence>
<evidence type="ECO:0000256" key="1">
    <source>
        <dbReference type="ARBA" id="ARBA00004141"/>
    </source>
</evidence>
<accession>A0ABD1EQI4</accession>
<comment type="subcellular location">
    <subcellularLocation>
        <location evidence="1">Membrane</location>
        <topology evidence="1">Multi-pass membrane protein</topology>
    </subcellularLocation>
</comment>
<evidence type="ECO:0000256" key="3">
    <source>
        <dbReference type="ARBA" id="ARBA00022989"/>
    </source>
</evidence>
<keyword evidence="2 5" id="KW-0812">Transmembrane</keyword>
<evidence type="ECO:0000313" key="7">
    <source>
        <dbReference type="Proteomes" id="UP001566132"/>
    </source>
</evidence>
<dbReference type="Pfam" id="PF10242">
    <property type="entry name" value="L_HMGIC_fpl"/>
    <property type="match status" value="1"/>
</dbReference>
<dbReference type="InterPro" id="IPR019372">
    <property type="entry name" value="LHFPL"/>
</dbReference>
<evidence type="ECO:0008006" key="8">
    <source>
        <dbReference type="Google" id="ProtNLM"/>
    </source>
</evidence>
<dbReference type="Proteomes" id="UP001566132">
    <property type="component" value="Unassembled WGS sequence"/>
</dbReference>
<evidence type="ECO:0000256" key="5">
    <source>
        <dbReference type="SAM" id="Phobius"/>
    </source>
</evidence>
<feature type="transmembrane region" description="Helical" evidence="5">
    <location>
        <begin position="12"/>
        <end position="34"/>
    </location>
</feature>
<keyword evidence="3 5" id="KW-1133">Transmembrane helix</keyword>
<gene>
    <name evidence="6" type="ORF">ABEB36_006433</name>
</gene>
<protein>
    <recommendedName>
        <fullName evidence="8">Lipoma HMGIC fusion partner-like 2 protein</fullName>
    </recommendedName>
</protein>